<evidence type="ECO:0000259" key="16">
    <source>
        <dbReference type="Pfam" id="PF03717"/>
    </source>
</evidence>
<keyword evidence="11 14" id="KW-0472">Membrane</keyword>
<evidence type="ECO:0000259" key="15">
    <source>
        <dbReference type="Pfam" id="PF00905"/>
    </source>
</evidence>
<dbReference type="SUPFAM" id="SSF56519">
    <property type="entry name" value="Penicillin binding protein dimerisation domain"/>
    <property type="match status" value="1"/>
</dbReference>
<dbReference type="AlphaFoldDB" id="A0A1G8R3Z0"/>
<reference evidence="18" key="1">
    <citation type="submission" date="2016-10" db="EMBL/GenBank/DDBJ databases">
        <authorList>
            <person name="Varghese N."/>
            <person name="Submissions S."/>
        </authorList>
    </citation>
    <scope>NUCLEOTIDE SEQUENCE [LARGE SCALE GENOMIC DNA]</scope>
    <source>
        <strain evidence="18">DSM 4771</strain>
    </source>
</reference>
<dbReference type="InterPro" id="IPR001460">
    <property type="entry name" value="PCN-bd_Tpept"/>
</dbReference>
<feature type="domain" description="Penicillin-binding protein dimerisation" evidence="16">
    <location>
        <begin position="56"/>
        <end position="291"/>
    </location>
</feature>
<evidence type="ECO:0000256" key="5">
    <source>
        <dbReference type="ARBA" id="ARBA00012448"/>
    </source>
</evidence>
<dbReference type="GO" id="GO:0008360">
    <property type="term" value="P:regulation of cell shape"/>
    <property type="evidence" value="ECO:0007669"/>
    <property type="project" value="UniProtKB-KW"/>
</dbReference>
<evidence type="ECO:0000256" key="1">
    <source>
        <dbReference type="ARBA" id="ARBA00004167"/>
    </source>
</evidence>
<keyword evidence="18" id="KW-1185">Reference proteome</keyword>
<dbReference type="EMBL" id="FNEV01000002">
    <property type="protein sequence ID" value="SDJ11704.1"/>
    <property type="molecule type" value="Genomic_DNA"/>
</dbReference>
<dbReference type="GO" id="GO:0009252">
    <property type="term" value="P:peptidoglycan biosynthetic process"/>
    <property type="evidence" value="ECO:0007669"/>
    <property type="project" value="UniProtKB-UniPathway"/>
</dbReference>
<dbReference type="EC" id="3.4.16.4" evidence="5"/>
<evidence type="ECO:0000256" key="11">
    <source>
        <dbReference type="ARBA" id="ARBA00023136"/>
    </source>
</evidence>
<dbReference type="SUPFAM" id="SSF56601">
    <property type="entry name" value="beta-lactamase/transpeptidase-like"/>
    <property type="match status" value="1"/>
</dbReference>
<comment type="subcellular location">
    <subcellularLocation>
        <location evidence="2">Cell membrane</location>
    </subcellularLocation>
    <subcellularLocation>
        <location evidence="1">Membrane</location>
        <topology evidence="1">Single-pass membrane protein</topology>
    </subcellularLocation>
</comment>
<dbReference type="UniPathway" id="UPA00219"/>
<dbReference type="GO" id="GO:0008658">
    <property type="term" value="F:penicillin binding"/>
    <property type="evidence" value="ECO:0007669"/>
    <property type="project" value="InterPro"/>
</dbReference>
<feature type="transmembrane region" description="Helical" evidence="14">
    <location>
        <begin position="12"/>
        <end position="37"/>
    </location>
</feature>
<keyword evidence="10 14" id="KW-1133">Transmembrane helix</keyword>
<dbReference type="PANTHER" id="PTHR30627">
    <property type="entry name" value="PEPTIDOGLYCAN D,D-TRANSPEPTIDASE"/>
    <property type="match status" value="1"/>
</dbReference>
<dbReference type="Gene3D" id="1.10.10.1230">
    <property type="entry name" value="Penicillin-binding protein, N-terminal non-catalytic domain, head sub-domain"/>
    <property type="match status" value="1"/>
</dbReference>
<dbReference type="GO" id="GO:0071555">
    <property type="term" value="P:cell wall organization"/>
    <property type="evidence" value="ECO:0007669"/>
    <property type="project" value="UniProtKB-KW"/>
</dbReference>
<evidence type="ECO:0000256" key="8">
    <source>
        <dbReference type="ARBA" id="ARBA00022960"/>
    </source>
</evidence>
<keyword evidence="9" id="KW-0573">Peptidoglycan synthesis</keyword>
<evidence type="ECO:0000256" key="12">
    <source>
        <dbReference type="ARBA" id="ARBA00023316"/>
    </source>
</evidence>
<evidence type="ECO:0000256" key="13">
    <source>
        <dbReference type="ARBA" id="ARBA00034000"/>
    </source>
</evidence>
<dbReference type="Pfam" id="PF03717">
    <property type="entry name" value="PBP_dimer"/>
    <property type="match status" value="1"/>
</dbReference>
<dbReference type="InterPro" id="IPR050515">
    <property type="entry name" value="Beta-lactam/transpept"/>
</dbReference>
<dbReference type="InterPro" id="IPR036138">
    <property type="entry name" value="PBP_dimer_sf"/>
</dbReference>
<keyword evidence="17" id="KW-0132">Cell division</keyword>
<evidence type="ECO:0000256" key="2">
    <source>
        <dbReference type="ARBA" id="ARBA00004236"/>
    </source>
</evidence>
<dbReference type="STRING" id="86666.SAMN04490247_0808"/>
<dbReference type="GO" id="GO:0051301">
    <property type="term" value="P:cell division"/>
    <property type="evidence" value="ECO:0007669"/>
    <property type="project" value="UniProtKB-KW"/>
</dbReference>
<dbReference type="OrthoDB" id="9770103at2"/>
<sequence length="691" mass="77190">MSKKGKSHIPFRLNIIFLIVFILFAVLILQLGVVQILTGEAAQDQINRTENVTTDIPVPRGEMYDRNGNLVVANDSMYSITYTPPKGVQAEDKLELAEKLSNFMTLDTEGLRLRDKKEYFFLKNPDVIEERVDEEETADLEPGEVYQVQLDAITEKDVAGYDQKTLEVIAINKELNKAYALAPHVVKDENITEEEYSRVAEHLPSLPGVNVTSNWERAYPYGNTFKNYLGSISSREQGVPREKLEEYLALDYSRNDRVGTSGLEEEYETILRGVKEKVQHTTDRNNNVIDSKVIREGKSGKDVVLSIDMEYQKRVDEIVREELAKNAPYNPELNNMLAVVSDPQTGEILAISGQSYNRDAKNPEDRISDTSHQAVYNAYQPGSVVKGATILAGLHEGAIAPGTTIYDSPLQFPASAPMGSYANLGYVNDLDALQLSSNVYMYHVAMRLGDYYYQANQPLGMDTSKANKLLRNNFHQFGLGVPTHVDFPFEATGFEGSDPSGSDVMRTAIGQFSSYTALQLNQYVSTIANGGYRLQPRFVTSVHEPSNQEGKLGDVYKDYSPKTLNRLEMDQAYIERVQEGFRQVTQTPAGTSSGVFNNDRFGKYDIVGKSGTAEADTYYPNGTVKRELTNKNFVGYAPENNPEIAFSVIVPALDVESESPNYQIGAKVVEAYFQLKEERAKNETTSESTEQ</sequence>
<keyword evidence="6" id="KW-1003">Cell membrane</keyword>
<keyword evidence="8" id="KW-0133">Cell shape</keyword>
<dbReference type="InterPro" id="IPR012338">
    <property type="entry name" value="Beta-lactam/transpept-like"/>
</dbReference>
<dbReference type="Proteomes" id="UP000199225">
    <property type="component" value="Unassembled WGS sequence"/>
</dbReference>
<accession>A0A1G8R3Z0</accession>
<evidence type="ECO:0000256" key="14">
    <source>
        <dbReference type="SAM" id="Phobius"/>
    </source>
</evidence>
<evidence type="ECO:0000313" key="17">
    <source>
        <dbReference type="EMBL" id="SDJ11704.1"/>
    </source>
</evidence>
<feature type="domain" description="Penicillin-binding protein transpeptidase" evidence="15">
    <location>
        <begin position="336"/>
        <end position="654"/>
    </location>
</feature>
<dbReference type="GO" id="GO:0005886">
    <property type="term" value="C:plasma membrane"/>
    <property type="evidence" value="ECO:0007669"/>
    <property type="project" value="UniProtKB-SubCell"/>
</dbReference>
<keyword evidence="17" id="KW-0131">Cell cycle</keyword>
<keyword evidence="7 14" id="KW-0812">Transmembrane</keyword>
<evidence type="ECO:0000256" key="4">
    <source>
        <dbReference type="ARBA" id="ARBA00007171"/>
    </source>
</evidence>
<evidence type="ECO:0000256" key="3">
    <source>
        <dbReference type="ARBA" id="ARBA00004752"/>
    </source>
</evidence>
<protein>
    <recommendedName>
        <fullName evidence="5">serine-type D-Ala-D-Ala carboxypeptidase</fullName>
        <ecNumber evidence="5">3.4.16.4</ecNumber>
    </recommendedName>
</protein>
<dbReference type="Gene3D" id="3.40.710.10">
    <property type="entry name" value="DD-peptidase/beta-lactamase superfamily"/>
    <property type="match status" value="1"/>
</dbReference>
<evidence type="ECO:0000256" key="6">
    <source>
        <dbReference type="ARBA" id="ARBA00022475"/>
    </source>
</evidence>
<dbReference type="GO" id="GO:0071972">
    <property type="term" value="F:peptidoglycan L,D-transpeptidase activity"/>
    <property type="evidence" value="ECO:0007669"/>
    <property type="project" value="TreeGrafter"/>
</dbReference>
<dbReference type="RefSeq" id="WP_093192332.1">
    <property type="nucleotide sequence ID" value="NZ_FNEV01000002.1"/>
</dbReference>
<evidence type="ECO:0000256" key="7">
    <source>
        <dbReference type="ARBA" id="ARBA00022692"/>
    </source>
</evidence>
<keyword evidence="12" id="KW-0961">Cell wall biogenesis/degradation</keyword>
<evidence type="ECO:0000256" key="10">
    <source>
        <dbReference type="ARBA" id="ARBA00022989"/>
    </source>
</evidence>
<comment type="pathway">
    <text evidence="3">Cell wall biogenesis; peptidoglycan biosynthesis.</text>
</comment>
<dbReference type="Gene3D" id="3.90.1310.10">
    <property type="entry name" value="Penicillin-binding protein 2a (Domain 2)"/>
    <property type="match status" value="1"/>
</dbReference>
<evidence type="ECO:0000256" key="9">
    <source>
        <dbReference type="ARBA" id="ARBA00022984"/>
    </source>
</evidence>
<comment type="similarity">
    <text evidence="4">Belongs to the transpeptidase family.</text>
</comment>
<evidence type="ECO:0000313" key="18">
    <source>
        <dbReference type="Proteomes" id="UP000199225"/>
    </source>
</evidence>
<dbReference type="InterPro" id="IPR005311">
    <property type="entry name" value="PBP_dimer"/>
</dbReference>
<organism evidence="17 18">
    <name type="scientific">Salimicrobium halophilum</name>
    <dbReference type="NCBI Taxonomy" id="86666"/>
    <lineage>
        <taxon>Bacteria</taxon>
        <taxon>Bacillati</taxon>
        <taxon>Bacillota</taxon>
        <taxon>Bacilli</taxon>
        <taxon>Bacillales</taxon>
        <taxon>Bacillaceae</taxon>
        <taxon>Salimicrobium</taxon>
    </lineage>
</organism>
<comment type="catalytic activity">
    <reaction evidence="13">
        <text>Preferential cleavage: (Ac)2-L-Lys-D-Ala-|-D-Ala. Also transpeptidation of peptidyl-alanyl moieties that are N-acyl substituents of D-alanine.</text>
        <dbReference type="EC" id="3.4.16.4"/>
    </reaction>
</comment>
<dbReference type="Pfam" id="PF00905">
    <property type="entry name" value="Transpeptidase"/>
    <property type="match status" value="1"/>
</dbReference>
<gene>
    <name evidence="17" type="ORF">SAMN04490247_0808</name>
</gene>
<dbReference type="PANTHER" id="PTHR30627:SF2">
    <property type="entry name" value="PEPTIDOGLYCAN D,D-TRANSPEPTIDASE MRDA"/>
    <property type="match status" value="1"/>
</dbReference>
<dbReference type="GO" id="GO:0009002">
    <property type="term" value="F:serine-type D-Ala-D-Ala carboxypeptidase activity"/>
    <property type="evidence" value="ECO:0007669"/>
    <property type="project" value="UniProtKB-EC"/>
</dbReference>
<name>A0A1G8R3Z0_9BACI</name>
<proteinExistence type="inferred from homology"/>